<evidence type="ECO:0000256" key="1">
    <source>
        <dbReference type="HAMAP-Rule" id="MF_00697"/>
    </source>
</evidence>
<dbReference type="HAMAP" id="MF_00697">
    <property type="entry name" value="UPF0276"/>
    <property type="match status" value="1"/>
</dbReference>
<dbReference type="PANTHER" id="PTHR42194:SF1">
    <property type="entry name" value="UPF0276 PROTEIN HI_1600"/>
    <property type="match status" value="1"/>
</dbReference>
<dbReference type="Proteomes" id="UP000249590">
    <property type="component" value="Unassembled WGS sequence"/>
</dbReference>
<comment type="similarity">
    <text evidence="1">Belongs to the UPF0276 family.</text>
</comment>
<dbReference type="AlphaFoldDB" id="A0A8B2NTI6"/>
<protein>
    <recommendedName>
        <fullName evidence="1">UPF0276 protein DLJ53_16260</fullName>
    </recommendedName>
</protein>
<dbReference type="OrthoDB" id="9763101at2"/>
<dbReference type="EMBL" id="QHHQ01000003">
    <property type="protein sequence ID" value="RAI00794.1"/>
    <property type="molecule type" value="Genomic_DNA"/>
</dbReference>
<name>A0A8B2NTI6_9HYPH</name>
<dbReference type="InterPro" id="IPR007801">
    <property type="entry name" value="MbnB/TglH/ChrH"/>
</dbReference>
<evidence type="ECO:0000313" key="2">
    <source>
        <dbReference type="EMBL" id="RAI00794.1"/>
    </source>
</evidence>
<dbReference type="Pfam" id="PF05114">
    <property type="entry name" value="MbnB_TglH_ChrH"/>
    <property type="match status" value="1"/>
</dbReference>
<sequence>MYTTPAPIPARSGVGFKLAHADAILEDPARIGFVEIHAENFMGDGGLPHRALSAVRERMPVSLHGVGLSIGGEGPLDRAHLARLAAVARRYEPGLVSEHLAWSTHEGAYFNDLLPVPYTEATLARVVAHIDEVQSALGRTMLLENPSSYAAFEASTMDEETFIRRIVAATGCGLILDVNNVVVSATNLGASPLAYIDAFPLEAVGEIHLAGHAEDADAAGAPLLIDAHDRAVPPSVWSLYKTVIARIGRPVPTLIEWDNDVPDFATLAAEAEKADAAMAAALSARAA</sequence>
<accession>A0A8B2NTI6</accession>
<keyword evidence="3" id="KW-1185">Reference proteome</keyword>
<dbReference type="PANTHER" id="PTHR42194">
    <property type="entry name" value="UPF0276 PROTEIN HI_1600"/>
    <property type="match status" value="1"/>
</dbReference>
<evidence type="ECO:0000313" key="3">
    <source>
        <dbReference type="Proteomes" id="UP000249590"/>
    </source>
</evidence>
<proteinExistence type="inferred from homology"/>
<dbReference type="SUPFAM" id="SSF51658">
    <property type="entry name" value="Xylose isomerase-like"/>
    <property type="match status" value="1"/>
</dbReference>
<comment type="caution">
    <text evidence="2">The sequence shown here is derived from an EMBL/GenBank/DDBJ whole genome shotgun (WGS) entry which is preliminary data.</text>
</comment>
<reference evidence="2 3" key="1">
    <citation type="submission" date="2018-05" db="EMBL/GenBank/DDBJ databases">
        <title>Acuticoccus sediminis sp. nov., isolated from deep-sea sediment of Indian Ocean.</title>
        <authorList>
            <person name="Liu X."/>
            <person name="Lai Q."/>
            <person name="Du Y."/>
            <person name="Sun F."/>
            <person name="Zhang X."/>
            <person name="Wang S."/>
            <person name="Shao Z."/>
        </authorList>
    </citation>
    <scope>NUCLEOTIDE SEQUENCE [LARGE SCALE GENOMIC DNA]</scope>
    <source>
        <strain evidence="2 3">PTG4-2</strain>
    </source>
</reference>
<dbReference type="NCBIfam" id="NF003818">
    <property type="entry name" value="PRK05409.1"/>
    <property type="match status" value="1"/>
</dbReference>
<dbReference type="RefSeq" id="WP_111347195.1">
    <property type="nucleotide sequence ID" value="NZ_QHHQ01000003.1"/>
</dbReference>
<organism evidence="2 3">
    <name type="scientific">Acuticoccus sediminis</name>
    <dbReference type="NCBI Taxonomy" id="2184697"/>
    <lineage>
        <taxon>Bacteria</taxon>
        <taxon>Pseudomonadati</taxon>
        <taxon>Pseudomonadota</taxon>
        <taxon>Alphaproteobacteria</taxon>
        <taxon>Hyphomicrobiales</taxon>
        <taxon>Amorphaceae</taxon>
        <taxon>Acuticoccus</taxon>
    </lineage>
</organism>
<gene>
    <name evidence="2" type="ORF">DLJ53_16260</name>
</gene>
<dbReference type="Gene3D" id="3.20.20.150">
    <property type="entry name" value="Divalent-metal-dependent TIM barrel enzymes"/>
    <property type="match status" value="1"/>
</dbReference>
<dbReference type="InterPro" id="IPR036237">
    <property type="entry name" value="Xyl_isomerase-like_sf"/>
</dbReference>